<dbReference type="Proteomes" id="UP000712673">
    <property type="component" value="Unassembled WGS sequence"/>
</dbReference>
<evidence type="ECO:0000256" key="2">
    <source>
        <dbReference type="SAM" id="Phobius"/>
    </source>
</evidence>
<feature type="compositionally biased region" description="Gly residues" evidence="1">
    <location>
        <begin position="95"/>
        <end position="107"/>
    </location>
</feature>
<feature type="transmembrane region" description="Helical" evidence="2">
    <location>
        <begin position="49"/>
        <end position="69"/>
    </location>
</feature>
<evidence type="ECO:0000313" key="4">
    <source>
        <dbReference type="Proteomes" id="UP000712673"/>
    </source>
</evidence>
<sequence length="205" mass="21812">MPSLFRIHDWPLTTKGTICALTTAAIPPCVMGALGMYQGMFTLSPYDRPLYLAGAVAMSALSLLVFRAFTQQTGRIAALITQLNLHASRSTTESGGEGGQTSDGGSGTMEKALSLSQAQEAHLMASTTTMHGLTSSIENMAEHIARSATVAEQAVTHAQSGSMVLNKTMLGIGYMRLQVQDTAKRLQHLETHACEVSEIGQRIAD</sequence>
<accession>A0A938B659</accession>
<comment type="caution">
    <text evidence="3">The sequence shown here is derived from an EMBL/GenBank/DDBJ whole genome shotgun (WGS) entry which is preliminary data.</text>
</comment>
<reference evidence="3" key="1">
    <citation type="submission" date="2019-03" db="EMBL/GenBank/DDBJ databases">
        <title>Lake Tanganyika Metagenome-Assembled Genomes (MAGs).</title>
        <authorList>
            <person name="Tran P."/>
        </authorList>
    </citation>
    <scope>NUCLEOTIDE SEQUENCE</scope>
    <source>
        <strain evidence="3">K_DeepCast_65m_m2_066</strain>
    </source>
</reference>
<keyword evidence="2" id="KW-0812">Transmembrane</keyword>
<feature type="region of interest" description="Disordered" evidence="1">
    <location>
        <begin position="89"/>
        <end position="109"/>
    </location>
</feature>
<protein>
    <submittedName>
        <fullName evidence="3">Uncharacterized protein</fullName>
    </submittedName>
</protein>
<dbReference type="AlphaFoldDB" id="A0A938B659"/>
<evidence type="ECO:0000256" key="1">
    <source>
        <dbReference type="SAM" id="MobiDB-lite"/>
    </source>
</evidence>
<keyword evidence="2" id="KW-0472">Membrane</keyword>
<keyword evidence="2" id="KW-1133">Transmembrane helix</keyword>
<feature type="transmembrane region" description="Helical" evidence="2">
    <location>
        <begin position="12"/>
        <end position="37"/>
    </location>
</feature>
<dbReference type="SUPFAM" id="SSF58104">
    <property type="entry name" value="Methyl-accepting chemotaxis protein (MCP) signaling domain"/>
    <property type="match status" value="1"/>
</dbReference>
<name>A0A938B659_UNCTE</name>
<gene>
    <name evidence="3" type="ORF">FJZ47_20660</name>
</gene>
<feature type="non-terminal residue" evidence="3">
    <location>
        <position position="205"/>
    </location>
</feature>
<proteinExistence type="predicted"/>
<organism evidence="3 4">
    <name type="scientific">Tectimicrobiota bacterium</name>
    <dbReference type="NCBI Taxonomy" id="2528274"/>
    <lineage>
        <taxon>Bacteria</taxon>
        <taxon>Pseudomonadati</taxon>
        <taxon>Nitrospinota/Tectimicrobiota group</taxon>
        <taxon>Candidatus Tectimicrobiota</taxon>
    </lineage>
</organism>
<evidence type="ECO:0000313" key="3">
    <source>
        <dbReference type="EMBL" id="MBM3226185.1"/>
    </source>
</evidence>
<dbReference type="EMBL" id="VGLS01000819">
    <property type="protein sequence ID" value="MBM3226185.1"/>
    <property type="molecule type" value="Genomic_DNA"/>
</dbReference>